<comment type="similarity">
    <text evidence="1">Belongs to the leucine-binding protein family.</text>
</comment>
<feature type="region of interest" description="Disordered" evidence="3">
    <location>
        <begin position="217"/>
        <end position="301"/>
    </location>
</feature>
<dbReference type="InterPro" id="IPR028081">
    <property type="entry name" value="Leu-bd"/>
</dbReference>
<dbReference type="EMBL" id="WLZY01000001">
    <property type="protein sequence ID" value="NDL55483.1"/>
    <property type="molecule type" value="Genomic_DNA"/>
</dbReference>
<evidence type="ECO:0000259" key="5">
    <source>
        <dbReference type="Pfam" id="PF13458"/>
    </source>
</evidence>
<reference evidence="6 7" key="1">
    <citation type="submission" date="2019-11" db="EMBL/GenBank/DDBJ databases">
        <authorList>
            <person name="Li X.-J."/>
            <person name="Feng X.-M."/>
        </authorList>
    </citation>
    <scope>NUCLEOTIDE SEQUENCE [LARGE SCALE GENOMIC DNA]</scope>
    <source>
        <strain evidence="6 7">XMNu-373</strain>
    </source>
</reference>
<dbReference type="SUPFAM" id="SSF53822">
    <property type="entry name" value="Periplasmic binding protein-like I"/>
    <property type="match status" value="1"/>
</dbReference>
<keyword evidence="7" id="KW-1185">Reference proteome</keyword>
<gene>
    <name evidence="6" type="ORF">F7O44_00195</name>
</gene>
<evidence type="ECO:0000256" key="3">
    <source>
        <dbReference type="SAM" id="MobiDB-lite"/>
    </source>
</evidence>
<feature type="signal peptide" evidence="4">
    <location>
        <begin position="1"/>
        <end position="26"/>
    </location>
</feature>
<evidence type="ECO:0000256" key="4">
    <source>
        <dbReference type="SAM" id="SignalP"/>
    </source>
</evidence>
<dbReference type="Gene3D" id="3.40.50.2300">
    <property type="match status" value="3"/>
</dbReference>
<evidence type="ECO:0000256" key="1">
    <source>
        <dbReference type="ARBA" id="ARBA00010062"/>
    </source>
</evidence>
<protein>
    <submittedName>
        <fullName evidence="6">ABC transporter substrate-binding protein</fullName>
    </submittedName>
</protein>
<sequence>MTCGWQGRLGLSRRTLGAGLALSAAAALTSCSLFERVVADDEAGPREATVVVLAPDGTASGKSVLAAVELAIDKSAGDIGGWTIDVDFVDDAGHDDGPAELAREMVGDDVIAVIGGLSTDVVRAVQPVLSSGSVLFVSPADTVPEHTRGADPGNPLRPYSNYYRTSAIGEDPMQALARYAVGSLEASRVAVIDAGESDEAAVFAEAVDDAGGDLVRIAGHDDEESPDLEDEADDEGGEDTNTDSGAGDGDENAGEADENSDDGDENEAGDENGDDGDENGDDGEAGDGESSRTPDAAAMVASARAENAEAVFVAGSADLAAAVADELARTGGDIELLGGSVMLSDDFLAEAGSAAEGAWTATHGELGTEANAVAEQAESDLSGAGLDVTDPNVAGAYDAGMAVGTVLTACLPPASSATAARRGCIGELAEVAVAGATAEVAFDEYGDRAGSIPVFMVVRGGQWTTLEPGS</sequence>
<dbReference type="InterPro" id="IPR051010">
    <property type="entry name" value="BCAA_transport"/>
</dbReference>
<dbReference type="Proteomes" id="UP000460435">
    <property type="component" value="Unassembled WGS sequence"/>
</dbReference>
<name>A0A7K3LWV6_9ACTN</name>
<organism evidence="6 7">
    <name type="scientific">Phytoactinopolyspora mesophila</name>
    <dbReference type="NCBI Taxonomy" id="2650750"/>
    <lineage>
        <taxon>Bacteria</taxon>
        <taxon>Bacillati</taxon>
        <taxon>Actinomycetota</taxon>
        <taxon>Actinomycetes</taxon>
        <taxon>Jiangellales</taxon>
        <taxon>Jiangellaceae</taxon>
        <taxon>Phytoactinopolyspora</taxon>
    </lineage>
</organism>
<feature type="domain" description="Leucine-binding protein" evidence="5">
    <location>
        <begin position="58"/>
        <end position="216"/>
    </location>
</feature>
<feature type="compositionally biased region" description="Acidic residues" evidence="3">
    <location>
        <begin position="248"/>
        <end position="287"/>
    </location>
</feature>
<dbReference type="Pfam" id="PF13458">
    <property type="entry name" value="Peripla_BP_6"/>
    <property type="match status" value="1"/>
</dbReference>
<dbReference type="AlphaFoldDB" id="A0A7K3LWV6"/>
<evidence type="ECO:0000256" key="2">
    <source>
        <dbReference type="ARBA" id="ARBA00022729"/>
    </source>
</evidence>
<evidence type="ECO:0000313" key="6">
    <source>
        <dbReference type="EMBL" id="NDL55483.1"/>
    </source>
</evidence>
<dbReference type="PANTHER" id="PTHR30483:SF6">
    <property type="entry name" value="PERIPLASMIC BINDING PROTEIN OF ABC TRANSPORTER FOR NATURAL AMINO ACIDS"/>
    <property type="match status" value="1"/>
</dbReference>
<proteinExistence type="inferred from homology"/>
<evidence type="ECO:0000313" key="7">
    <source>
        <dbReference type="Proteomes" id="UP000460435"/>
    </source>
</evidence>
<comment type="caution">
    <text evidence="6">The sequence shown here is derived from an EMBL/GenBank/DDBJ whole genome shotgun (WGS) entry which is preliminary data.</text>
</comment>
<accession>A0A7K3LWV6</accession>
<feature type="chain" id="PRO_5039248435" evidence="4">
    <location>
        <begin position="27"/>
        <end position="470"/>
    </location>
</feature>
<dbReference type="RefSeq" id="WP_162448199.1">
    <property type="nucleotide sequence ID" value="NZ_WLZY01000001.1"/>
</dbReference>
<dbReference type="InterPro" id="IPR028082">
    <property type="entry name" value="Peripla_BP_I"/>
</dbReference>
<feature type="compositionally biased region" description="Acidic residues" evidence="3">
    <location>
        <begin position="221"/>
        <end position="241"/>
    </location>
</feature>
<dbReference type="PANTHER" id="PTHR30483">
    <property type="entry name" value="LEUCINE-SPECIFIC-BINDING PROTEIN"/>
    <property type="match status" value="1"/>
</dbReference>
<keyword evidence="2 4" id="KW-0732">Signal</keyword>